<dbReference type="AlphaFoldDB" id="A0A8H5M0E7"/>
<evidence type="ECO:0000313" key="1">
    <source>
        <dbReference type="EMBL" id="KAF5376237.1"/>
    </source>
</evidence>
<evidence type="ECO:0000313" key="2">
    <source>
        <dbReference type="Proteomes" id="UP000565441"/>
    </source>
</evidence>
<sequence>MSLKSKSSFRSLCNRIIPSCFRRDLVYALGILGTTEVRHGDDDIWMATDFVALRHLLGTLDDLSQWFCATSIRDDKYLIGDPACDRFVFDPPPFETVLPSAPILFSSYLREVRAVSLKLRPQDTLILVLVGHGSNQNGSFLVGDSHKSWEISKETLEFHLAGTKGRIVLISTASYSGGWESPHWTLPAAAGANQEAPSIVISGSEQHRRCFFMNALFAEFADEDNIKSPRPGLVNDNGHRGCQPQRDFGPEKSVIALPRVPQRSTQDIFDWIHQFRDSIGSSLHSATSCVMPLPTPACQHSAIQRPANLSMSEEAELMELATQLLCFMPVSTANEIPMIRRCLTIVHGPRNGRRPLDSSEKSKVLSQLRTRAHYRELSSAIAKNLGWEKAVEQLGGPSGNRMRLCNDYGLQKQAEANGCHVGLLLIHESPIHLWGSAASWLARVWDASGRLVVPPEDWESAVKRSRPELR</sequence>
<accession>A0A8H5M0E7</accession>
<organism evidence="1 2">
    <name type="scientific">Tricholomella constricta</name>
    <dbReference type="NCBI Taxonomy" id="117010"/>
    <lineage>
        <taxon>Eukaryota</taxon>
        <taxon>Fungi</taxon>
        <taxon>Dikarya</taxon>
        <taxon>Basidiomycota</taxon>
        <taxon>Agaricomycotina</taxon>
        <taxon>Agaricomycetes</taxon>
        <taxon>Agaricomycetidae</taxon>
        <taxon>Agaricales</taxon>
        <taxon>Tricholomatineae</taxon>
        <taxon>Lyophyllaceae</taxon>
        <taxon>Tricholomella</taxon>
    </lineage>
</organism>
<protein>
    <submittedName>
        <fullName evidence="1">Uncharacterized protein</fullName>
    </submittedName>
</protein>
<reference evidence="1 2" key="1">
    <citation type="journal article" date="2020" name="ISME J.">
        <title>Uncovering the hidden diversity of litter-decomposition mechanisms in mushroom-forming fungi.</title>
        <authorList>
            <person name="Floudas D."/>
            <person name="Bentzer J."/>
            <person name="Ahren D."/>
            <person name="Johansson T."/>
            <person name="Persson P."/>
            <person name="Tunlid A."/>
        </authorList>
    </citation>
    <scope>NUCLEOTIDE SEQUENCE [LARGE SCALE GENOMIC DNA]</scope>
    <source>
        <strain evidence="1 2">CBS 661.87</strain>
    </source>
</reference>
<dbReference type="OrthoDB" id="3055657at2759"/>
<gene>
    <name evidence="1" type="ORF">D9615_008566</name>
</gene>
<dbReference type="Proteomes" id="UP000565441">
    <property type="component" value="Unassembled WGS sequence"/>
</dbReference>
<name>A0A8H5M0E7_9AGAR</name>
<proteinExistence type="predicted"/>
<comment type="caution">
    <text evidence="1">The sequence shown here is derived from an EMBL/GenBank/DDBJ whole genome shotgun (WGS) entry which is preliminary data.</text>
</comment>
<dbReference type="EMBL" id="JAACJP010000029">
    <property type="protein sequence ID" value="KAF5376237.1"/>
    <property type="molecule type" value="Genomic_DNA"/>
</dbReference>
<keyword evidence="2" id="KW-1185">Reference proteome</keyword>